<name>A0ABR2DYC9_9ROSI</name>
<evidence type="ECO:0000256" key="6">
    <source>
        <dbReference type="RuleBase" id="RU361277"/>
    </source>
</evidence>
<keyword evidence="5" id="KW-0560">Oxidoreductase</keyword>
<organism evidence="9 10">
    <name type="scientific">Hibiscus sabdariffa</name>
    <name type="common">roselle</name>
    <dbReference type="NCBI Taxonomy" id="183260"/>
    <lineage>
        <taxon>Eukaryota</taxon>
        <taxon>Viridiplantae</taxon>
        <taxon>Streptophyta</taxon>
        <taxon>Embryophyta</taxon>
        <taxon>Tracheophyta</taxon>
        <taxon>Spermatophyta</taxon>
        <taxon>Magnoliopsida</taxon>
        <taxon>eudicotyledons</taxon>
        <taxon>Gunneridae</taxon>
        <taxon>Pentapetalae</taxon>
        <taxon>rosids</taxon>
        <taxon>malvids</taxon>
        <taxon>Malvales</taxon>
        <taxon>Malvaceae</taxon>
        <taxon>Malvoideae</taxon>
        <taxon>Hibiscus</taxon>
    </lineage>
</organism>
<feature type="domain" description="Alcohol dehydrogenase-like N-terminal" evidence="8">
    <location>
        <begin position="395"/>
        <end position="525"/>
    </location>
</feature>
<comment type="caution">
    <text evidence="9">The sequence shown here is derived from an EMBL/GenBank/DDBJ whole genome shotgun (WGS) entry which is preliminary data.</text>
</comment>
<proteinExistence type="inferred from homology"/>
<dbReference type="InterPro" id="IPR036291">
    <property type="entry name" value="NAD(P)-bd_dom_sf"/>
</dbReference>
<comment type="cofactor">
    <cofactor evidence="1 6">
        <name>Zn(2+)</name>
        <dbReference type="ChEBI" id="CHEBI:29105"/>
    </cofactor>
</comment>
<dbReference type="CDD" id="cd08301">
    <property type="entry name" value="alcohol_DH_plants"/>
    <property type="match status" value="2"/>
</dbReference>
<sequence>MSTAGQVIRCKAAVAWESGKPLSIEEVEVAPPQKNEVRIKILFTSLCHTDVYFWDAKGQNPMFPRILGHEAGGIVESVGEGVTDLEPGDHVLPIFTGECKECAHCLSEESNMCDLLRINTDRGGMIHDGKSRFSINGKPIYHFLGTSTFSEYTVVHVGQVAKINPEAPLDKVCVLSCGMSTGFGATVNVAKPKKGQSLAIFGLGAVGLAAAEGARVSGASRIIGVDLNPSRFEQAKKFGVTEFVNPKDHDKPVQEVIVEMTGGGVDRSVECTGSIQAMISAFECVHDGWGVAVLVGVPNKDDAFKTHPVNLLNERTLKGTFFGNYKPRTDIPAVVEKYMNKELELDKFITHSVPFSEINKAFELMLAGEGLRSAVAWESGKPLSIEEVEVAPPQKSEVRIKILFTSLCHTDVYFWDAKGQNPLFPRILGHEAGGIVESVGEGVTDLEPGDHVLPIFTGECKECAHCLSEESNMCDLLRINTDRGEMIHDGKSRFSINGKPIYHFLGTSTFSEYTVVHVGQVAKINPEAPLDKVCVLSCGMSTGFGATVNVAKPKKGQSVAIFALGAVGLAAAEGARVSGASRIIGVDLNPSRFEQAMKFGVTEFVNPKDHDKPVQEVIVEMTGGGVDRSVECTGSIQAMISAFECVHDGWGVAVLVGVPNKDDAFKTHPVNLLNERTLKGTFFGNYKPRTDIPAVVEKYMNQELELDKFITHSVAFSEINKAFELMLAGEGLRCVIRMDA</sequence>
<dbReference type="Gene3D" id="3.90.180.10">
    <property type="entry name" value="Medium-chain alcohol dehydrogenases, catalytic domain"/>
    <property type="match status" value="2"/>
</dbReference>
<evidence type="ECO:0000256" key="4">
    <source>
        <dbReference type="ARBA" id="ARBA00022833"/>
    </source>
</evidence>
<dbReference type="InterPro" id="IPR011032">
    <property type="entry name" value="GroES-like_sf"/>
</dbReference>
<reference evidence="9 10" key="1">
    <citation type="journal article" date="2024" name="G3 (Bethesda)">
        <title>Genome assembly of Hibiscus sabdariffa L. provides insights into metabolisms of medicinal natural products.</title>
        <authorList>
            <person name="Kim T."/>
        </authorList>
    </citation>
    <scope>NUCLEOTIDE SEQUENCE [LARGE SCALE GENOMIC DNA]</scope>
    <source>
        <strain evidence="9">TK-2024</strain>
        <tissue evidence="9">Old leaves</tissue>
    </source>
</reference>
<keyword evidence="3 6" id="KW-0479">Metal-binding</keyword>
<comment type="similarity">
    <text evidence="6">Belongs to the zinc-containing alcohol dehydrogenase family.</text>
</comment>
<dbReference type="SUPFAM" id="SSF50129">
    <property type="entry name" value="GroES-like"/>
    <property type="match status" value="3"/>
</dbReference>
<dbReference type="PROSITE" id="PS00059">
    <property type="entry name" value="ADH_ZINC"/>
    <property type="match status" value="2"/>
</dbReference>
<dbReference type="PANTHER" id="PTHR43880:SF26">
    <property type="entry name" value="ALCOHOL DEHYDROGENASE CLASS-P"/>
    <property type="match status" value="1"/>
</dbReference>
<dbReference type="InterPro" id="IPR013149">
    <property type="entry name" value="ADH-like_C"/>
</dbReference>
<evidence type="ECO:0000259" key="7">
    <source>
        <dbReference type="Pfam" id="PF00107"/>
    </source>
</evidence>
<evidence type="ECO:0000256" key="5">
    <source>
        <dbReference type="ARBA" id="ARBA00023002"/>
    </source>
</evidence>
<evidence type="ECO:0000256" key="2">
    <source>
        <dbReference type="ARBA" id="ARBA00011738"/>
    </source>
</evidence>
<gene>
    <name evidence="9" type="ORF">V6N12_061882</name>
</gene>
<dbReference type="InterPro" id="IPR002328">
    <property type="entry name" value="ADH_Zn_CS"/>
</dbReference>
<comment type="subunit">
    <text evidence="2">Homodimer.</text>
</comment>
<dbReference type="Pfam" id="PF00107">
    <property type="entry name" value="ADH_zinc_N"/>
    <property type="match status" value="2"/>
</dbReference>
<keyword evidence="4 6" id="KW-0862">Zinc</keyword>
<dbReference type="InterPro" id="IPR013154">
    <property type="entry name" value="ADH-like_N"/>
</dbReference>
<feature type="domain" description="Alcohol dehydrogenase-like N-terminal" evidence="8">
    <location>
        <begin position="34"/>
        <end position="164"/>
    </location>
</feature>
<evidence type="ECO:0000259" key="8">
    <source>
        <dbReference type="Pfam" id="PF08240"/>
    </source>
</evidence>
<dbReference type="PANTHER" id="PTHR43880">
    <property type="entry name" value="ALCOHOL DEHYDROGENASE"/>
    <property type="match status" value="1"/>
</dbReference>
<evidence type="ECO:0000256" key="1">
    <source>
        <dbReference type="ARBA" id="ARBA00001947"/>
    </source>
</evidence>
<protein>
    <recommendedName>
        <fullName evidence="11">Alcohol dehydrogenase</fullName>
    </recommendedName>
</protein>
<dbReference type="SUPFAM" id="SSF51735">
    <property type="entry name" value="NAD(P)-binding Rossmann-fold domains"/>
    <property type="match status" value="2"/>
</dbReference>
<dbReference type="Proteomes" id="UP001472677">
    <property type="component" value="Unassembled WGS sequence"/>
</dbReference>
<evidence type="ECO:0008006" key="11">
    <source>
        <dbReference type="Google" id="ProtNLM"/>
    </source>
</evidence>
<dbReference type="Pfam" id="PF08240">
    <property type="entry name" value="ADH_N"/>
    <property type="match status" value="2"/>
</dbReference>
<evidence type="ECO:0000313" key="10">
    <source>
        <dbReference type="Proteomes" id="UP001472677"/>
    </source>
</evidence>
<feature type="domain" description="Alcohol dehydrogenase-like C-terminal" evidence="7">
    <location>
        <begin position="566"/>
        <end position="697"/>
    </location>
</feature>
<dbReference type="EMBL" id="JBBPBM010000021">
    <property type="protein sequence ID" value="KAK8548981.1"/>
    <property type="molecule type" value="Genomic_DNA"/>
</dbReference>
<dbReference type="Gene3D" id="3.40.50.720">
    <property type="entry name" value="NAD(P)-binding Rossmann-like Domain"/>
    <property type="match status" value="2"/>
</dbReference>
<evidence type="ECO:0000256" key="3">
    <source>
        <dbReference type="ARBA" id="ARBA00022723"/>
    </source>
</evidence>
<accession>A0ABR2DYC9</accession>
<evidence type="ECO:0000313" key="9">
    <source>
        <dbReference type="EMBL" id="KAK8548981.1"/>
    </source>
</evidence>
<keyword evidence="10" id="KW-1185">Reference proteome</keyword>
<feature type="domain" description="Alcohol dehydrogenase-like C-terminal" evidence="7">
    <location>
        <begin position="205"/>
        <end position="336"/>
    </location>
</feature>